<name>A0AAV4WX96_CAEEX</name>
<sequence length="126" mass="14129">MLISGRTLEGQPDQRKGDSGLIELPASLIIPDFDQWSAVDRKRPQANAPGCHRDLFKSQDLETPRCPRALLLKGIYCYLCGNAPALFDDIDTLRNRFNKRTSIKSSTIGLLFDFASLFIVGLPRYT</sequence>
<keyword evidence="2" id="KW-1185">Reference proteome</keyword>
<accession>A0AAV4WX96</accession>
<protein>
    <submittedName>
        <fullName evidence="1">Uncharacterized protein</fullName>
    </submittedName>
</protein>
<evidence type="ECO:0000313" key="1">
    <source>
        <dbReference type="EMBL" id="GIY86429.1"/>
    </source>
</evidence>
<reference evidence="1 2" key="1">
    <citation type="submission" date="2021-06" db="EMBL/GenBank/DDBJ databases">
        <title>Caerostris extrusa draft genome.</title>
        <authorList>
            <person name="Kono N."/>
            <person name="Arakawa K."/>
        </authorList>
    </citation>
    <scope>NUCLEOTIDE SEQUENCE [LARGE SCALE GENOMIC DNA]</scope>
</reference>
<evidence type="ECO:0000313" key="2">
    <source>
        <dbReference type="Proteomes" id="UP001054945"/>
    </source>
</evidence>
<comment type="caution">
    <text evidence="1">The sequence shown here is derived from an EMBL/GenBank/DDBJ whole genome shotgun (WGS) entry which is preliminary data.</text>
</comment>
<dbReference type="Proteomes" id="UP001054945">
    <property type="component" value="Unassembled WGS sequence"/>
</dbReference>
<proteinExistence type="predicted"/>
<dbReference type="AlphaFoldDB" id="A0AAV4WX96"/>
<gene>
    <name evidence="1" type="primary">AVEN_136970_1</name>
    <name evidence="1" type="ORF">CEXT_153491</name>
</gene>
<dbReference type="EMBL" id="BPLR01016794">
    <property type="protein sequence ID" value="GIY86429.1"/>
    <property type="molecule type" value="Genomic_DNA"/>
</dbReference>
<organism evidence="1 2">
    <name type="scientific">Caerostris extrusa</name>
    <name type="common">Bark spider</name>
    <name type="synonym">Caerostris bankana</name>
    <dbReference type="NCBI Taxonomy" id="172846"/>
    <lineage>
        <taxon>Eukaryota</taxon>
        <taxon>Metazoa</taxon>
        <taxon>Ecdysozoa</taxon>
        <taxon>Arthropoda</taxon>
        <taxon>Chelicerata</taxon>
        <taxon>Arachnida</taxon>
        <taxon>Araneae</taxon>
        <taxon>Araneomorphae</taxon>
        <taxon>Entelegynae</taxon>
        <taxon>Araneoidea</taxon>
        <taxon>Araneidae</taxon>
        <taxon>Caerostris</taxon>
    </lineage>
</organism>